<dbReference type="GO" id="GO:0030170">
    <property type="term" value="F:pyridoxal phosphate binding"/>
    <property type="evidence" value="ECO:0007669"/>
    <property type="project" value="InterPro"/>
</dbReference>
<name>A0A178EY19_TRIRU</name>
<dbReference type="SUPFAM" id="SSF53383">
    <property type="entry name" value="PLP-dependent transferases"/>
    <property type="match status" value="1"/>
</dbReference>
<keyword evidence="7" id="KW-0809">Transit peptide</keyword>
<feature type="coiled-coil region" evidence="14">
    <location>
        <begin position="1216"/>
        <end position="1247"/>
    </location>
</feature>
<reference evidence="18 19" key="1">
    <citation type="submission" date="2016-05" db="EMBL/GenBank/DDBJ databases">
        <title>Genome sequencing of Trichophyton rubrum CMCC(F)T1i isolated from hair.</title>
        <authorList>
            <person name="Zhan P."/>
            <person name="Tao Y."/>
            <person name="Liu W."/>
        </authorList>
    </citation>
    <scope>NUCLEOTIDE SEQUENCE [LARGE SCALE GENOMIC DNA]</scope>
    <source>
        <strain evidence="19">CMCC(F)T1i</strain>
    </source>
</reference>
<feature type="transmembrane region" description="Helical" evidence="16">
    <location>
        <begin position="1265"/>
        <end position="1285"/>
    </location>
</feature>
<organism evidence="18 19">
    <name type="scientific">Trichophyton rubrum</name>
    <name type="common">Athlete's foot fungus</name>
    <name type="synonym">Epidermophyton rubrum</name>
    <dbReference type="NCBI Taxonomy" id="5551"/>
    <lineage>
        <taxon>Eukaryota</taxon>
        <taxon>Fungi</taxon>
        <taxon>Dikarya</taxon>
        <taxon>Ascomycota</taxon>
        <taxon>Pezizomycotina</taxon>
        <taxon>Eurotiomycetes</taxon>
        <taxon>Eurotiomycetidae</taxon>
        <taxon>Onygenales</taxon>
        <taxon>Arthrodermataceae</taxon>
        <taxon>Trichophyton</taxon>
    </lineage>
</organism>
<keyword evidence="12" id="KW-0539">Nucleus</keyword>
<dbReference type="InterPro" id="IPR007219">
    <property type="entry name" value="XnlR_reg_dom"/>
</dbReference>
<evidence type="ECO:0000256" key="7">
    <source>
        <dbReference type="ARBA" id="ARBA00022946"/>
    </source>
</evidence>
<evidence type="ECO:0000256" key="15">
    <source>
        <dbReference type="SAM" id="MobiDB-lite"/>
    </source>
</evidence>
<keyword evidence="9 14" id="KW-0175">Coiled coil</keyword>
<keyword evidence="8 16" id="KW-1133">Transmembrane helix</keyword>
<evidence type="ECO:0000259" key="17">
    <source>
        <dbReference type="SMART" id="SM00906"/>
    </source>
</evidence>
<feature type="domain" description="Xylanolytic transcriptional activator regulatory" evidence="17">
    <location>
        <begin position="293"/>
        <end position="366"/>
    </location>
</feature>
<dbReference type="Pfam" id="PF05546">
    <property type="entry name" value="She9_MDM33"/>
    <property type="match status" value="1"/>
</dbReference>
<sequence>MSEGKEEPGLSHESSSASYTALSDPASPNQGNPWRVDRNSAASSSASDVSEPLDSTEALNINRGDECVYAKPERTADDDGLLSRPSSDIPQAPVTHRIWRSKFRTPAHWAPLIQDMESLYTPSCSQDKKLIPDDDTKNVLESSWSPNYPFGEKPRRSKSTRKAMLASLPSRDVADKFVQSYLDVIETSHRILHVPTFQLQVQAFWDQPNAADDSWLAQYFTILALGCDAARAENPESTGHYSELRNTLLTAAETCLRLTPFLYRPTLANLRTLCLIVLAKQIHTMSCSEHEACWPLTGLMVRLAMLTGLHSSNSNKFYSPFHAEMRNRLWAVICFMDLKQSLLSGMPLQMTIETFTCVQPANINEEEINESFSGEIPSRLLPERTDATVLVILHDVFPLVAEILRAVNSADSSFQYEDVLEYDRQLRFKMKEYEIILQSPPRRLVEPTECTPIDIDFEKILLNVYFRRVLLTLHGRFARLPQAFIEYSVAYWSSLECSLALLVQQRELGEQAAHNRGVSTWFSGIFKQDFFTAAMTLCFHLIKNDSPLELPTEHLCQIQARETVLETLRSCRDLWEKEKDLSGCHGRACDLVTKLTFFGCWNNLALANTGKPTMLSSRGEKITAVIDEPWRALFGKPEYDAKSNPSGLISLNVAENPLAFEELTTYINSKIQFDKSVLSYSSSAGGGPKFPAAMAAFVNRYFDPYVPLKSSEILATNSIPSLSEQLAFALAEVGDGMLVSRPIYGRFKMDWGNRAGVEIVYADTGALEGFTPGCVKKYEEAIVAAEARGVKIRGLIIVNPHNPLGLRVGCLITKNPLVVKAVRSTSRQINPSGISLDISATILNDEKFAATYLQNTQNRVLKAYRFVTGLLRQHGIPYLQGTNAGCFVWLDLSKYLPPSTSSQPLTQKDKEFALAERFSEGGLFLHPSEENGMEPGWFRLVYTNEEELIVEGIRRLNRILKSLPWTTCMGIISTTCDVFMRPQAVFKTLSDMPGMRYTPFSLLRESLRPGSLTQSRSFRAASRLRSFPSQPIHRPPGHQPWPGNNAFVCLICQLRASSRFYSTHNDKDTQEGAKKATANDGREDGAVADVPSPVKPQAFNKSELPSQEEHLRSNLSKKFGELMDNLQSNIFVAGQHLNDLTGYTVIEKLKQDIRAQEELVRRTREKVRRAKEAYSSAINCRSASQREVNELLQRKHAWTPTDLERFTSLYRSDHVNERAEIETQEALSNAEREAEEATAELSKNILTRYHEEQVWSDKIRRMSTWGTWGLMGVNVLLFLVFQIAVEPWRRRRLVKGFEEKVAEALEKENSRHTKEISAAVEHEKPTSEPEKDAGVVASDTSDLPEGTDKSESATEIPAEGKHTQHTSVEAESTILELPPLTPMLPPDLDLAPEAWGKTSQAFFTERRVTILQRDLTTVVLESAAIGAAVMGGVLFAISRLG</sequence>
<keyword evidence="11 16" id="KW-0472">Membrane</keyword>
<comment type="function">
    <text evidence="13">Required for the maintenance of the structure of the mitochondrial inner membrane. Involved in mitochondrial morphology. Causes growth arrest when highly overexpressed.</text>
</comment>
<dbReference type="GO" id="GO:0006351">
    <property type="term" value="P:DNA-templated transcription"/>
    <property type="evidence" value="ECO:0007669"/>
    <property type="project" value="InterPro"/>
</dbReference>
<feature type="compositionally biased region" description="Polar residues" evidence="15">
    <location>
        <begin position="12"/>
        <end position="32"/>
    </location>
</feature>
<evidence type="ECO:0000313" key="19">
    <source>
        <dbReference type="Proteomes" id="UP000243015"/>
    </source>
</evidence>
<comment type="caution">
    <text evidence="18">The sequence shown here is derived from an EMBL/GenBank/DDBJ whole genome shotgun (WGS) entry which is preliminary data.</text>
</comment>
<dbReference type="InterPro" id="IPR015421">
    <property type="entry name" value="PyrdxlP-dep_Trfase_major"/>
</dbReference>
<dbReference type="PANTHER" id="PTHR31961:SF3">
    <property type="entry name" value="SENSITIVE TO HIGH EXPRESSION PROTEIN 9, MITOCHONDRIAL"/>
    <property type="match status" value="1"/>
</dbReference>
<feature type="region of interest" description="Disordered" evidence="15">
    <location>
        <begin position="1"/>
        <end position="66"/>
    </location>
</feature>
<comment type="subcellular location">
    <subcellularLocation>
        <location evidence="1">Mitochondrion inner membrane</location>
        <topology evidence="1">Multi-pass membrane protein</topology>
    </subcellularLocation>
</comment>
<dbReference type="InterPro" id="IPR015422">
    <property type="entry name" value="PyrdxlP-dep_Trfase_small"/>
</dbReference>
<feature type="transmembrane region" description="Helical" evidence="16">
    <location>
        <begin position="1415"/>
        <end position="1437"/>
    </location>
</feature>
<feature type="compositionally biased region" description="Basic and acidic residues" evidence="15">
    <location>
        <begin position="1306"/>
        <end position="1333"/>
    </location>
</feature>
<evidence type="ECO:0000256" key="4">
    <source>
        <dbReference type="ARBA" id="ARBA00015832"/>
    </source>
</evidence>
<comment type="similarity">
    <text evidence="2">Belongs to the SHE9 family.</text>
</comment>
<dbReference type="EMBL" id="LHPM01000015">
    <property type="protein sequence ID" value="OAL64635.1"/>
    <property type="molecule type" value="Genomic_DNA"/>
</dbReference>
<dbReference type="InterPro" id="IPR004839">
    <property type="entry name" value="Aminotransferase_I/II_large"/>
</dbReference>
<dbReference type="VEuPathDB" id="FungiDB:TERG_05032"/>
<gene>
    <name evidence="18" type="ORF">A7C99_4069</name>
</gene>
<evidence type="ECO:0000256" key="6">
    <source>
        <dbReference type="ARBA" id="ARBA00022792"/>
    </source>
</evidence>
<proteinExistence type="inferred from homology"/>
<dbReference type="PANTHER" id="PTHR31961">
    <property type="entry name" value="SENSITIVE TO HIGH EXPRESSION PROTEIN 9, MITOCHONDRIAL"/>
    <property type="match status" value="1"/>
</dbReference>
<evidence type="ECO:0000256" key="16">
    <source>
        <dbReference type="SAM" id="Phobius"/>
    </source>
</evidence>
<comment type="subunit">
    <text evidence="3">Homooligomer.</text>
</comment>
<keyword evidence="6" id="KW-0999">Mitochondrion inner membrane</keyword>
<dbReference type="VEuPathDB" id="FungiDB:TERG_05030"/>
<feature type="region of interest" description="Disordered" evidence="15">
    <location>
        <begin position="142"/>
        <end position="162"/>
    </location>
</feature>
<evidence type="ECO:0000256" key="8">
    <source>
        <dbReference type="ARBA" id="ARBA00022989"/>
    </source>
</evidence>
<feature type="region of interest" description="Disordered" evidence="15">
    <location>
        <begin position="1063"/>
        <end position="1093"/>
    </location>
</feature>
<feature type="compositionally biased region" description="Basic and acidic residues" evidence="15">
    <location>
        <begin position="1"/>
        <end position="10"/>
    </location>
</feature>
<feature type="compositionally biased region" description="Basic and acidic residues" evidence="15">
    <location>
        <begin position="1064"/>
        <end position="1074"/>
    </location>
</feature>
<evidence type="ECO:0000256" key="12">
    <source>
        <dbReference type="ARBA" id="ARBA00023242"/>
    </source>
</evidence>
<dbReference type="GO" id="GO:0005743">
    <property type="term" value="C:mitochondrial inner membrane"/>
    <property type="evidence" value="ECO:0007669"/>
    <property type="project" value="UniProtKB-SubCell"/>
</dbReference>
<evidence type="ECO:0000256" key="3">
    <source>
        <dbReference type="ARBA" id="ARBA00011182"/>
    </source>
</evidence>
<dbReference type="VEuPathDB" id="FungiDB:TERG_05031"/>
<evidence type="ECO:0000256" key="9">
    <source>
        <dbReference type="ARBA" id="ARBA00023054"/>
    </source>
</evidence>
<dbReference type="Proteomes" id="UP000243015">
    <property type="component" value="Unassembled WGS sequence"/>
</dbReference>
<dbReference type="Gene3D" id="3.40.640.10">
    <property type="entry name" value="Type I PLP-dependent aspartate aminotransferase-like (Major domain)"/>
    <property type="match status" value="1"/>
</dbReference>
<keyword evidence="10" id="KW-0496">Mitochondrion</keyword>
<evidence type="ECO:0000256" key="14">
    <source>
        <dbReference type="SAM" id="Coils"/>
    </source>
</evidence>
<evidence type="ECO:0000256" key="5">
    <source>
        <dbReference type="ARBA" id="ARBA00022692"/>
    </source>
</evidence>
<dbReference type="GO" id="GO:0003677">
    <property type="term" value="F:DNA binding"/>
    <property type="evidence" value="ECO:0007669"/>
    <property type="project" value="InterPro"/>
</dbReference>
<dbReference type="InterPro" id="IPR008839">
    <property type="entry name" value="MDM33_fungi"/>
</dbReference>
<dbReference type="Pfam" id="PF04082">
    <property type="entry name" value="Fungal_trans"/>
    <property type="match status" value="1"/>
</dbReference>
<dbReference type="CDD" id="cd12148">
    <property type="entry name" value="fungal_TF_MHR"/>
    <property type="match status" value="1"/>
</dbReference>
<dbReference type="Gene3D" id="3.90.1150.10">
    <property type="entry name" value="Aspartate Aminotransferase, domain 1"/>
    <property type="match status" value="1"/>
</dbReference>
<dbReference type="InterPro" id="IPR015424">
    <property type="entry name" value="PyrdxlP-dep_Trfase"/>
</dbReference>
<feature type="region of interest" description="Disordered" evidence="15">
    <location>
        <begin position="74"/>
        <end position="93"/>
    </location>
</feature>
<keyword evidence="5 16" id="KW-0812">Transmembrane</keyword>
<dbReference type="GO" id="GO:0008270">
    <property type="term" value="F:zinc ion binding"/>
    <property type="evidence" value="ECO:0007669"/>
    <property type="project" value="InterPro"/>
</dbReference>
<evidence type="ECO:0000256" key="13">
    <source>
        <dbReference type="ARBA" id="ARBA00024807"/>
    </source>
</evidence>
<protein>
    <recommendedName>
        <fullName evidence="4">Sensitive to high expression protein 9 homolog, mitochondrial</fullName>
    </recommendedName>
</protein>
<evidence type="ECO:0000256" key="11">
    <source>
        <dbReference type="ARBA" id="ARBA00023136"/>
    </source>
</evidence>
<dbReference type="GO" id="GO:0007007">
    <property type="term" value="P:inner mitochondrial membrane organization"/>
    <property type="evidence" value="ECO:0007669"/>
    <property type="project" value="TreeGrafter"/>
</dbReference>
<evidence type="ECO:0000256" key="10">
    <source>
        <dbReference type="ARBA" id="ARBA00023128"/>
    </source>
</evidence>
<feature type="coiled-coil region" evidence="14">
    <location>
        <begin position="1146"/>
        <end position="1173"/>
    </location>
</feature>
<dbReference type="CDD" id="cd00609">
    <property type="entry name" value="AAT_like"/>
    <property type="match status" value="1"/>
</dbReference>
<evidence type="ECO:0000313" key="18">
    <source>
        <dbReference type="EMBL" id="OAL64635.1"/>
    </source>
</evidence>
<feature type="region of interest" description="Disordered" evidence="15">
    <location>
        <begin position="1306"/>
        <end position="1368"/>
    </location>
</feature>
<evidence type="ECO:0000256" key="2">
    <source>
        <dbReference type="ARBA" id="ARBA00007472"/>
    </source>
</evidence>
<accession>A0A178EY19</accession>
<dbReference type="Pfam" id="PF00155">
    <property type="entry name" value="Aminotran_1_2"/>
    <property type="match status" value="1"/>
</dbReference>
<evidence type="ECO:0000256" key="1">
    <source>
        <dbReference type="ARBA" id="ARBA00004448"/>
    </source>
</evidence>
<dbReference type="SMART" id="SM00906">
    <property type="entry name" value="Fungal_trans"/>
    <property type="match status" value="1"/>
</dbReference>
<feature type="compositionally biased region" description="Basic and acidic residues" evidence="15">
    <location>
        <begin position="1346"/>
        <end position="1362"/>
    </location>
</feature>